<evidence type="ECO:0000256" key="1">
    <source>
        <dbReference type="SAM" id="Phobius"/>
    </source>
</evidence>
<name>A0A4V6YXY4_9ENTR</name>
<sequence>MWQVQGLRAPRWHPAEKEKAGAAIAVSAAVPLAYATLAARKKAIEGIGQTKSGLVEDTLIVALGAAVVYFANALKSPLKARLPLRMIPTGHHVRASGRVWHKADIQSHSLWASSGFPI</sequence>
<keyword evidence="1" id="KW-1133">Transmembrane helix</keyword>
<protein>
    <submittedName>
        <fullName evidence="2">Uncharacterized protein</fullName>
    </submittedName>
</protein>
<keyword evidence="1" id="KW-0812">Transmembrane</keyword>
<proteinExistence type="predicted"/>
<keyword evidence="1" id="KW-0472">Membrane</keyword>
<feature type="transmembrane region" description="Helical" evidence="1">
    <location>
        <begin position="20"/>
        <end position="39"/>
    </location>
</feature>
<evidence type="ECO:0000313" key="2">
    <source>
        <dbReference type="EMBL" id="VTP67603.1"/>
    </source>
</evidence>
<feature type="transmembrane region" description="Helical" evidence="1">
    <location>
        <begin position="59"/>
        <end position="78"/>
    </location>
</feature>
<organism evidence="2 3">
    <name type="scientific">Leclercia adecarboxylata</name>
    <dbReference type="NCBI Taxonomy" id="83655"/>
    <lineage>
        <taxon>Bacteria</taxon>
        <taxon>Pseudomonadati</taxon>
        <taxon>Pseudomonadota</taxon>
        <taxon>Gammaproteobacteria</taxon>
        <taxon>Enterobacterales</taxon>
        <taxon>Enterobacteriaceae</taxon>
        <taxon>Leclercia</taxon>
    </lineage>
</organism>
<dbReference type="EMBL" id="LR590464">
    <property type="protein sequence ID" value="VTP67603.1"/>
    <property type="molecule type" value="Genomic_DNA"/>
</dbReference>
<reference evidence="2 3" key="1">
    <citation type="submission" date="2019-05" db="EMBL/GenBank/DDBJ databases">
        <authorList>
            <consortium name="Pathogen Informatics"/>
        </authorList>
    </citation>
    <scope>NUCLEOTIDE SEQUENCE [LARGE SCALE GENOMIC DNA]</scope>
    <source>
        <strain evidence="2 3">NCTC13032</strain>
    </source>
</reference>
<dbReference type="Proteomes" id="UP000310719">
    <property type="component" value="Chromosome"/>
</dbReference>
<evidence type="ECO:0000313" key="3">
    <source>
        <dbReference type="Proteomes" id="UP000310719"/>
    </source>
</evidence>
<dbReference type="AlphaFoldDB" id="A0A4V6YXY4"/>
<accession>A0A4V6YXY4</accession>
<gene>
    <name evidence="2" type="ORF">NCTC13032_03130</name>
</gene>